<evidence type="ECO:0000313" key="2">
    <source>
        <dbReference type="EMBL" id="KAK2870150.1"/>
    </source>
</evidence>
<evidence type="ECO:0000313" key="3">
    <source>
        <dbReference type="Proteomes" id="UP001187343"/>
    </source>
</evidence>
<evidence type="ECO:0000256" key="1">
    <source>
        <dbReference type="SAM" id="MobiDB-lite"/>
    </source>
</evidence>
<reference evidence="2" key="1">
    <citation type="submission" date="2023-08" db="EMBL/GenBank/DDBJ databases">
        <title>Chromosome-level Genome Assembly of mud carp (Cirrhinus molitorella).</title>
        <authorList>
            <person name="Liu H."/>
        </authorList>
    </citation>
    <scope>NUCLEOTIDE SEQUENCE</scope>
    <source>
        <strain evidence="2">Prfri</strain>
        <tissue evidence="2">Muscle</tissue>
    </source>
</reference>
<proteinExistence type="predicted"/>
<accession>A0AA88P250</accession>
<keyword evidence="3" id="KW-1185">Reference proteome</keyword>
<feature type="region of interest" description="Disordered" evidence="1">
    <location>
        <begin position="42"/>
        <end position="80"/>
    </location>
</feature>
<comment type="caution">
    <text evidence="2">The sequence shown here is derived from an EMBL/GenBank/DDBJ whole genome shotgun (WGS) entry which is preliminary data.</text>
</comment>
<dbReference type="Proteomes" id="UP001187343">
    <property type="component" value="Unassembled WGS sequence"/>
</dbReference>
<dbReference type="AlphaFoldDB" id="A0AA88P250"/>
<name>A0AA88P250_9TELE</name>
<gene>
    <name evidence="2" type="ORF">Q8A67_024542</name>
</gene>
<sequence>MPSESFFLQESDPAATETVFRRMLETFPRILYKVRRRSNITEGQPADKCNLDGVCNISSAPSHQSAGSSTSKQHLVDAED</sequence>
<feature type="compositionally biased region" description="Low complexity" evidence="1">
    <location>
        <begin position="58"/>
        <end position="71"/>
    </location>
</feature>
<organism evidence="2 3">
    <name type="scientific">Cirrhinus molitorella</name>
    <name type="common">mud carp</name>
    <dbReference type="NCBI Taxonomy" id="172907"/>
    <lineage>
        <taxon>Eukaryota</taxon>
        <taxon>Metazoa</taxon>
        <taxon>Chordata</taxon>
        <taxon>Craniata</taxon>
        <taxon>Vertebrata</taxon>
        <taxon>Euteleostomi</taxon>
        <taxon>Actinopterygii</taxon>
        <taxon>Neopterygii</taxon>
        <taxon>Teleostei</taxon>
        <taxon>Ostariophysi</taxon>
        <taxon>Cypriniformes</taxon>
        <taxon>Cyprinidae</taxon>
        <taxon>Labeoninae</taxon>
        <taxon>Labeonini</taxon>
        <taxon>Cirrhinus</taxon>
    </lineage>
</organism>
<protein>
    <submittedName>
        <fullName evidence="2">Uncharacterized protein</fullName>
    </submittedName>
</protein>
<dbReference type="EMBL" id="JAUYZG010000024">
    <property type="protein sequence ID" value="KAK2870150.1"/>
    <property type="molecule type" value="Genomic_DNA"/>
</dbReference>